<evidence type="ECO:0000313" key="1">
    <source>
        <dbReference type="EMBL" id="KAK7933629.1"/>
    </source>
</evidence>
<dbReference type="AlphaFoldDB" id="A0AAW0PRD5"/>
<dbReference type="EMBL" id="JBBPFD010000003">
    <property type="protein sequence ID" value="KAK7933629.1"/>
    <property type="molecule type" value="Genomic_DNA"/>
</dbReference>
<name>A0AAW0PRD5_9GOBI</name>
<protein>
    <submittedName>
        <fullName evidence="1">Uncharacterized protein</fullName>
    </submittedName>
</protein>
<sequence>MSAVSLVSLGFQDLNRTALNRRRVHRARRVLFPSRTKRPDPRPEPDLVQRGLLLLWTVLCLQIYTQDADLQPHNSTLILATTQSEAGVEPCRDLNTDVQQQRVEPCRDLNTDVQQQCVEPCRDLNTDVQQQQCVEPCRDLNTDVQQQQCVEPCRDLNTDVQQQQCVEPCRDLNTDVQQQQCVEPCRDLNTDVQQQQCVEPCRDLTVLITDLITRNFHQQCVVA</sequence>
<proteinExistence type="predicted"/>
<evidence type="ECO:0000313" key="2">
    <source>
        <dbReference type="Proteomes" id="UP001460270"/>
    </source>
</evidence>
<gene>
    <name evidence="1" type="ORF">WMY93_004525</name>
</gene>
<accession>A0AAW0PRD5</accession>
<organism evidence="1 2">
    <name type="scientific">Mugilogobius chulae</name>
    <name type="common">yellowstripe goby</name>
    <dbReference type="NCBI Taxonomy" id="88201"/>
    <lineage>
        <taxon>Eukaryota</taxon>
        <taxon>Metazoa</taxon>
        <taxon>Chordata</taxon>
        <taxon>Craniata</taxon>
        <taxon>Vertebrata</taxon>
        <taxon>Euteleostomi</taxon>
        <taxon>Actinopterygii</taxon>
        <taxon>Neopterygii</taxon>
        <taxon>Teleostei</taxon>
        <taxon>Neoteleostei</taxon>
        <taxon>Acanthomorphata</taxon>
        <taxon>Gobiaria</taxon>
        <taxon>Gobiiformes</taxon>
        <taxon>Gobioidei</taxon>
        <taxon>Gobiidae</taxon>
        <taxon>Gobionellinae</taxon>
        <taxon>Mugilogobius</taxon>
    </lineage>
</organism>
<keyword evidence="2" id="KW-1185">Reference proteome</keyword>
<reference evidence="2" key="1">
    <citation type="submission" date="2024-04" db="EMBL/GenBank/DDBJ databases">
        <title>Salinicola lusitanus LLJ914,a marine bacterium isolated from the Okinawa Trough.</title>
        <authorList>
            <person name="Li J."/>
        </authorList>
    </citation>
    <scope>NUCLEOTIDE SEQUENCE [LARGE SCALE GENOMIC DNA]</scope>
</reference>
<dbReference type="Proteomes" id="UP001460270">
    <property type="component" value="Unassembled WGS sequence"/>
</dbReference>
<comment type="caution">
    <text evidence="1">The sequence shown here is derived from an EMBL/GenBank/DDBJ whole genome shotgun (WGS) entry which is preliminary data.</text>
</comment>